<keyword evidence="3 7" id="KW-0819">tRNA processing</keyword>
<evidence type="ECO:0000313" key="10">
    <source>
        <dbReference type="EMBL" id="SNR62212.1"/>
    </source>
</evidence>
<evidence type="ECO:0000256" key="1">
    <source>
        <dbReference type="ARBA" id="ARBA00022490"/>
    </source>
</evidence>
<dbReference type="Proteomes" id="UP000198348">
    <property type="component" value="Unassembled WGS sequence"/>
</dbReference>
<dbReference type="Gene3D" id="3.40.50.620">
    <property type="entry name" value="HUPs"/>
    <property type="match status" value="1"/>
</dbReference>
<evidence type="ECO:0000256" key="5">
    <source>
        <dbReference type="ARBA" id="ARBA00022840"/>
    </source>
</evidence>
<dbReference type="SUPFAM" id="SSF82829">
    <property type="entry name" value="MesJ substrate recognition domain-like"/>
    <property type="match status" value="1"/>
</dbReference>
<comment type="subcellular location">
    <subcellularLocation>
        <location evidence="7">Cytoplasm</location>
    </subcellularLocation>
</comment>
<feature type="domain" description="tRNA(Ile)-lysidine/2-thiocytidine synthase N-terminal" evidence="8">
    <location>
        <begin position="36"/>
        <end position="208"/>
    </location>
</feature>
<keyword evidence="2 7" id="KW-0436">Ligase</keyword>
<reference evidence="10 11" key="1">
    <citation type="submission" date="2017-06" db="EMBL/GenBank/DDBJ databases">
        <authorList>
            <person name="Kim H.J."/>
            <person name="Triplett B.A."/>
        </authorList>
    </citation>
    <scope>NUCLEOTIDE SEQUENCE [LARGE SCALE GENOMIC DNA]</scope>
    <source>
        <strain evidence="10 11">DSM 45207</strain>
    </source>
</reference>
<dbReference type="Pfam" id="PF09179">
    <property type="entry name" value="TilS"/>
    <property type="match status" value="1"/>
</dbReference>
<keyword evidence="1 7" id="KW-0963">Cytoplasm</keyword>
<dbReference type="GO" id="GO:0005737">
    <property type="term" value="C:cytoplasm"/>
    <property type="evidence" value="ECO:0007669"/>
    <property type="project" value="UniProtKB-SubCell"/>
</dbReference>
<dbReference type="RefSeq" id="WP_089301873.1">
    <property type="nucleotide sequence ID" value="NZ_FZNW01000012.1"/>
</dbReference>
<comment type="catalytic activity">
    <reaction evidence="6 7">
        <text>cytidine(34) in tRNA(Ile2) + L-lysine + ATP = lysidine(34) in tRNA(Ile2) + AMP + diphosphate + H(+)</text>
        <dbReference type="Rhea" id="RHEA:43744"/>
        <dbReference type="Rhea" id="RHEA-COMP:10625"/>
        <dbReference type="Rhea" id="RHEA-COMP:10670"/>
        <dbReference type="ChEBI" id="CHEBI:15378"/>
        <dbReference type="ChEBI" id="CHEBI:30616"/>
        <dbReference type="ChEBI" id="CHEBI:32551"/>
        <dbReference type="ChEBI" id="CHEBI:33019"/>
        <dbReference type="ChEBI" id="CHEBI:82748"/>
        <dbReference type="ChEBI" id="CHEBI:83665"/>
        <dbReference type="ChEBI" id="CHEBI:456215"/>
        <dbReference type="EC" id="6.3.4.19"/>
    </reaction>
</comment>
<dbReference type="CDD" id="cd01992">
    <property type="entry name" value="TilS_N"/>
    <property type="match status" value="1"/>
</dbReference>
<evidence type="ECO:0000313" key="11">
    <source>
        <dbReference type="Proteomes" id="UP000198348"/>
    </source>
</evidence>
<dbReference type="HAMAP" id="MF_01161">
    <property type="entry name" value="tRNA_Ile_lys_synt"/>
    <property type="match status" value="1"/>
</dbReference>
<dbReference type="InterPro" id="IPR011063">
    <property type="entry name" value="TilS/TtcA_N"/>
</dbReference>
<dbReference type="NCBIfam" id="TIGR02432">
    <property type="entry name" value="lysidine_TilS_N"/>
    <property type="match status" value="1"/>
</dbReference>
<dbReference type="AlphaFoldDB" id="A0A238XU30"/>
<feature type="domain" description="tRNA(Ile)-lysidine synthase substrate-binding" evidence="9">
    <location>
        <begin position="268"/>
        <end position="333"/>
    </location>
</feature>
<comment type="similarity">
    <text evidence="7">Belongs to the tRNA(Ile)-lysidine synthase family.</text>
</comment>
<dbReference type="SUPFAM" id="SSF52402">
    <property type="entry name" value="Adenine nucleotide alpha hydrolases-like"/>
    <property type="match status" value="1"/>
</dbReference>
<dbReference type="InterPro" id="IPR012094">
    <property type="entry name" value="tRNA_Ile_lys_synt"/>
</dbReference>
<dbReference type="EC" id="6.3.4.19" evidence="7"/>
<dbReference type="EMBL" id="FZNW01000012">
    <property type="protein sequence ID" value="SNR62212.1"/>
    <property type="molecule type" value="Genomic_DNA"/>
</dbReference>
<dbReference type="Pfam" id="PF01171">
    <property type="entry name" value="ATP_bind_3"/>
    <property type="match status" value="1"/>
</dbReference>
<comment type="function">
    <text evidence="7">Ligates lysine onto the cytidine present at position 34 of the AUA codon-specific tRNA(Ile) that contains the anticodon CAU, in an ATP-dependent manner. Cytidine is converted to lysidine, thus changing the amino acid specificity of the tRNA from methionine to isoleucine.</text>
</comment>
<dbReference type="PANTHER" id="PTHR43033">
    <property type="entry name" value="TRNA(ILE)-LYSIDINE SYNTHASE-RELATED"/>
    <property type="match status" value="1"/>
</dbReference>
<dbReference type="GO" id="GO:0005524">
    <property type="term" value="F:ATP binding"/>
    <property type="evidence" value="ECO:0007669"/>
    <property type="project" value="UniProtKB-UniRule"/>
</dbReference>
<evidence type="ECO:0000259" key="9">
    <source>
        <dbReference type="Pfam" id="PF09179"/>
    </source>
</evidence>
<sequence>MTGNTVGPAGLRVRSAVRDLLGAPECAAHRRAGVVGVAISGGADSLALADAAAYSCARLGIATRGLVVDHRMQDGSADTAAWAADTARSLGVTETRVLPVDVHGAGGPEAAARRARYTALRAAMPEEDALVLLGHTRDDQAETVLLGLGRGSGPRSIAGMRPLDPPWARPLLDLPRSDTQQACAELGVRPWQDPHNADPRFTRSRLRTEVFPLLEDVLQDGVSAALARTAAQLREDLVVLDELAGELYAEARLPGHGDPGAGDVADGLDAETLGTARAALRRRALRHWLHAAGARDLSDGHLRSVDALVSAWRGQGGVWLPGNLVASRAHGTLRVQHFVSGSVTDRPQEPD</sequence>
<evidence type="ECO:0000256" key="3">
    <source>
        <dbReference type="ARBA" id="ARBA00022694"/>
    </source>
</evidence>
<gene>
    <name evidence="7" type="primary">tilS</name>
    <name evidence="10" type="ORF">SAMN06265360_11282</name>
</gene>
<dbReference type="InterPro" id="IPR012795">
    <property type="entry name" value="tRNA_Ile_lys_synt_N"/>
</dbReference>
<dbReference type="PANTHER" id="PTHR43033:SF1">
    <property type="entry name" value="TRNA(ILE)-LYSIDINE SYNTHASE-RELATED"/>
    <property type="match status" value="1"/>
</dbReference>
<keyword evidence="11" id="KW-1185">Reference proteome</keyword>
<dbReference type="OrthoDB" id="5244702at2"/>
<organism evidence="10 11">
    <name type="scientific">Haloechinothrix alba</name>
    <dbReference type="NCBI Taxonomy" id="664784"/>
    <lineage>
        <taxon>Bacteria</taxon>
        <taxon>Bacillati</taxon>
        <taxon>Actinomycetota</taxon>
        <taxon>Actinomycetes</taxon>
        <taxon>Pseudonocardiales</taxon>
        <taxon>Pseudonocardiaceae</taxon>
        <taxon>Haloechinothrix</taxon>
    </lineage>
</organism>
<feature type="binding site" evidence="7">
    <location>
        <begin position="40"/>
        <end position="45"/>
    </location>
    <ligand>
        <name>ATP</name>
        <dbReference type="ChEBI" id="CHEBI:30616"/>
    </ligand>
</feature>
<accession>A0A238XU30</accession>
<dbReference type="InterPro" id="IPR014729">
    <property type="entry name" value="Rossmann-like_a/b/a_fold"/>
</dbReference>
<evidence type="ECO:0000256" key="7">
    <source>
        <dbReference type="HAMAP-Rule" id="MF_01161"/>
    </source>
</evidence>
<evidence type="ECO:0000259" key="8">
    <source>
        <dbReference type="Pfam" id="PF01171"/>
    </source>
</evidence>
<comment type="domain">
    <text evidence="7">The N-terminal region contains the highly conserved SGGXDS motif, predicted to be a P-loop motif involved in ATP binding.</text>
</comment>
<dbReference type="Gene3D" id="1.20.59.20">
    <property type="match status" value="1"/>
</dbReference>
<dbReference type="GO" id="GO:0006400">
    <property type="term" value="P:tRNA modification"/>
    <property type="evidence" value="ECO:0007669"/>
    <property type="project" value="UniProtKB-UniRule"/>
</dbReference>
<protein>
    <recommendedName>
        <fullName evidence="7">tRNA(Ile)-lysidine synthase</fullName>
        <ecNumber evidence="7">6.3.4.19</ecNumber>
    </recommendedName>
    <alternativeName>
        <fullName evidence="7">tRNA(Ile)-2-lysyl-cytidine synthase</fullName>
    </alternativeName>
    <alternativeName>
        <fullName evidence="7">tRNA(Ile)-lysidine synthetase</fullName>
    </alternativeName>
</protein>
<keyword evidence="5 7" id="KW-0067">ATP-binding</keyword>
<dbReference type="InterPro" id="IPR015262">
    <property type="entry name" value="tRNA_Ile_lys_synt_subst-bd"/>
</dbReference>
<evidence type="ECO:0000256" key="6">
    <source>
        <dbReference type="ARBA" id="ARBA00048539"/>
    </source>
</evidence>
<keyword evidence="4 7" id="KW-0547">Nucleotide-binding</keyword>
<proteinExistence type="inferred from homology"/>
<evidence type="ECO:0000256" key="4">
    <source>
        <dbReference type="ARBA" id="ARBA00022741"/>
    </source>
</evidence>
<name>A0A238XU30_9PSEU</name>
<evidence type="ECO:0000256" key="2">
    <source>
        <dbReference type="ARBA" id="ARBA00022598"/>
    </source>
</evidence>
<dbReference type="GO" id="GO:0032267">
    <property type="term" value="F:tRNA(Ile)-lysidine synthase activity"/>
    <property type="evidence" value="ECO:0007669"/>
    <property type="project" value="UniProtKB-EC"/>
</dbReference>